<name>A0AAP3GK32_BACFG</name>
<dbReference type="RefSeq" id="WP_155268139.1">
    <property type="nucleotide sequence ID" value="NZ_BAABYZ010000001.1"/>
</dbReference>
<evidence type="ECO:0000313" key="2">
    <source>
        <dbReference type="Proteomes" id="UP001060330"/>
    </source>
</evidence>
<protein>
    <submittedName>
        <fullName evidence="1">Uncharacterized protein</fullName>
    </submittedName>
</protein>
<dbReference type="EMBL" id="CP103216">
    <property type="protein sequence ID" value="UVR55158.1"/>
    <property type="molecule type" value="Genomic_DNA"/>
</dbReference>
<accession>A0AAP3GK32</accession>
<dbReference type="Proteomes" id="UP001060330">
    <property type="component" value="Chromosome"/>
</dbReference>
<evidence type="ECO:0000313" key="1">
    <source>
        <dbReference type="EMBL" id="UVR55158.1"/>
    </source>
</evidence>
<proteinExistence type="predicted"/>
<organism evidence="1 2">
    <name type="scientific">Bacteroides fragilis</name>
    <dbReference type="NCBI Taxonomy" id="817"/>
    <lineage>
        <taxon>Bacteria</taxon>
        <taxon>Pseudomonadati</taxon>
        <taxon>Bacteroidota</taxon>
        <taxon>Bacteroidia</taxon>
        <taxon>Bacteroidales</taxon>
        <taxon>Bacteroidaceae</taxon>
        <taxon>Bacteroides</taxon>
    </lineage>
</organism>
<dbReference type="AlphaFoldDB" id="A0AAP3GK32"/>
<gene>
    <name evidence="1" type="ORF">NXX45_15620</name>
</gene>
<sequence>MRKKRKENAMNKEEALALVDVLLSEGTSPIEKERAAMQLRELIRILLPE</sequence>
<reference evidence="1" key="1">
    <citation type="submission" date="2022-08" db="EMBL/GenBank/DDBJ databases">
        <title>Genome Sequencing of Bacteroides fragilis Group Isolates with Nanopore Technology.</title>
        <authorList>
            <person name="Tisza M.J."/>
            <person name="Smith D."/>
            <person name="Dekker J.P."/>
        </authorList>
    </citation>
    <scope>NUCLEOTIDE SEQUENCE</scope>
    <source>
        <strain evidence="1">BFG-70</strain>
    </source>
</reference>